<dbReference type="AlphaFoldDB" id="A0A4V3V8G2"/>
<comment type="caution">
    <text evidence="3">The sequence shown here is derived from an EMBL/GenBank/DDBJ whole genome shotgun (WGS) entry which is preliminary data.</text>
</comment>
<dbReference type="InterPro" id="IPR027954">
    <property type="entry name" value="Transcobalamin-like_C"/>
</dbReference>
<gene>
    <name evidence="3" type="ORF">E1I69_01650</name>
</gene>
<feature type="domain" description="Transcobalamin-like C-terminal" evidence="2">
    <location>
        <begin position="71"/>
        <end position="137"/>
    </location>
</feature>
<name>A0A4V3V8G2_9BACI</name>
<sequence>MKKFIVALLALGLLFGCSNEQSTNKSSNNNSSETVNKKEKAEIVTVVISKNNGEEMIEEKEIEIATDKEVTVMDIMQENFEIETQFDGAFVASINGIAGSDEDKTSWFYSVNGEEAMVGANEYKVEPEDKIEFDLHKWE</sequence>
<dbReference type="Pfam" id="PF14478">
    <property type="entry name" value="DUF4430"/>
    <property type="match status" value="1"/>
</dbReference>
<evidence type="ECO:0000313" key="3">
    <source>
        <dbReference type="EMBL" id="THE15043.1"/>
    </source>
</evidence>
<evidence type="ECO:0000259" key="2">
    <source>
        <dbReference type="Pfam" id="PF14478"/>
    </source>
</evidence>
<dbReference type="Proteomes" id="UP000306477">
    <property type="component" value="Unassembled WGS sequence"/>
</dbReference>
<reference evidence="3 4" key="1">
    <citation type="journal article" date="2019" name="Indoor Air">
        <title>Impacts of indoor surface finishes on bacterial viability.</title>
        <authorList>
            <person name="Hu J."/>
            <person name="Maamar S.B."/>
            <person name="Glawe A.J."/>
            <person name="Gottel N."/>
            <person name="Gilbert J.A."/>
            <person name="Hartmann E.M."/>
        </authorList>
    </citation>
    <scope>NUCLEOTIDE SEQUENCE [LARGE SCALE GENOMIC DNA]</scope>
    <source>
        <strain evidence="3 4">AF060A6</strain>
    </source>
</reference>
<dbReference type="Gene3D" id="2.170.130.30">
    <property type="match status" value="1"/>
</dbReference>
<organism evidence="3 4">
    <name type="scientific">Bacillus timonensis</name>
    <dbReference type="NCBI Taxonomy" id="1033734"/>
    <lineage>
        <taxon>Bacteria</taxon>
        <taxon>Bacillati</taxon>
        <taxon>Bacillota</taxon>
        <taxon>Bacilli</taxon>
        <taxon>Bacillales</taxon>
        <taxon>Bacillaceae</taxon>
        <taxon>Bacillus</taxon>
    </lineage>
</organism>
<protein>
    <submittedName>
        <fullName evidence="3">DUF4430 domain-containing protein</fullName>
    </submittedName>
</protein>
<feature type="signal peptide" evidence="1">
    <location>
        <begin position="1"/>
        <end position="22"/>
    </location>
</feature>
<dbReference type="PROSITE" id="PS51257">
    <property type="entry name" value="PROKAR_LIPOPROTEIN"/>
    <property type="match status" value="1"/>
</dbReference>
<keyword evidence="1" id="KW-0732">Signal</keyword>
<dbReference type="OrthoDB" id="2870483at2"/>
<evidence type="ECO:0000256" key="1">
    <source>
        <dbReference type="SAM" id="SignalP"/>
    </source>
</evidence>
<evidence type="ECO:0000313" key="4">
    <source>
        <dbReference type="Proteomes" id="UP000306477"/>
    </source>
</evidence>
<keyword evidence="4" id="KW-1185">Reference proteome</keyword>
<dbReference type="EMBL" id="SLUB01000002">
    <property type="protein sequence ID" value="THE15043.1"/>
    <property type="molecule type" value="Genomic_DNA"/>
</dbReference>
<proteinExistence type="predicted"/>
<dbReference type="RefSeq" id="WP_136377897.1">
    <property type="nucleotide sequence ID" value="NZ_SLUB01000002.1"/>
</dbReference>
<accession>A0A4V3V8G2</accession>
<feature type="chain" id="PRO_5039585259" evidence="1">
    <location>
        <begin position="23"/>
        <end position="139"/>
    </location>
</feature>